<name>A0ABU0AUU8_9FIRM</name>
<dbReference type="RefSeq" id="WP_023056043.1">
    <property type="nucleotide sequence ID" value="NZ_JAUSTN010000005.1"/>
</dbReference>
<dbReference type="NCBIfam" id="TIGR03413">
    <property type="entry name" value="GSH_gloB"/>
    <property type="match status" value="1"/>
</dbReference>
<sequence>MKIFPIKAFEDNYIWLIEKNNGVIIVDPGQSKDLLNYLRDKKPYGILLTHNHYDHTGGVMDIKKVYGDILVYGPEETSLINDVNLSDGDVFSLMGLNFSVMETSGHTHGHLSYLFDDNLFCGDALFMAGCGRVFTEDYQLAFKTIEKFKGLSDFIKVYPAHEYSLHNLDFSKKFMPSARVDEEYKRVKALRENNKVTLPTSIGLEKEINPFFRAKNFEDFVRLRKERDNF</sequence>
<dbReference type="Pfam" id="PF16123">
    <property type="entry name" value="HAGH_C"/>
    <property type="match status" value="1"/>
</dbReference>
<dbReference type="Pfam" id="PF00753">
    <property type="entry name" value="Lactamase_B"/>
    <property type="match status" value="1"/>
</dbReference>
<dbReference type="InterPro" id="IPR050110">
    <property type="entry name" value="Glyoxalase_II_hydrolase"/>
</dbReference>
<comment type="catalytic activity">
    <reaction evidence="1 7">
        <text>an S-(2-hydroxyacyl)glutathione + H2O = a 2-hydroxy carboxylate + glutathione + H(+)</text>
        <dbReference type="Rhea" id="RHEA:21864"/>
        <dbReference type="ChEBI" id="CHEBI:15377"/>
        <dbReference type="ChEBI" id="CHEBI:15378"/>
        <dbReference type="ChEBI" id="CHEBI:57925"/>
        <dbReference type="ChEBI" id="CHEBI:58896"/>
        <dbReference type="ChEBI" id="CHEBI:71261"/>
        <dbReference type="EC" id="3.1.2.6"/>
    </reaction>
</comment>
<dbReference type="InterPro" id="IPR035680">
    <property type="entry name" value="Clx_II_MBL"/>
</dbReference>
<feature type="domain" description="Metallo-beta-lactamase" evidence="8">
    <location>
        <begin position="11"/>
        <end position="161"/>
    </location>
</feature>
<dbReference type="Gene3D" id="3.60.15.10">
    <property type="entry name" value="Ribonuclease Z/Hydroxyacylglutathione hydrolase-like"/>
    <property type="match status" value="1"/>
</dbReference>
<evidence type="ECO:0000256" key="1">
    <source>
        <dbReference type="ARBA" id="ARBA00001623"/>
    </source>
</evidence>
<dbReference type="InterPro" id="IPR001279">
    <property type="entry name" value="Metallo-B-lactamas"/>
</dbReference>
<dbReference type="EMBL" id="JAUSTN010000005">
    <property type="protein sequence ID" value="MDQ0275042.1"/>
    <property type="molecule type" value="Genomic_DNA"/>
</dbReference>
<dbReference type="PANTHER" id="PTHR43705:SF1">
    <property type="entry name" value="HYDROXYACYLGLUTATHIONE HYDROLASE GLOB"/>
    <property type="match status" value="1"/>
</dbReference>
<gene>
    <name evidence="7" type="primary">gloB</name>
    <name evidence="9" type="ORF">J2S72_001066</name>
</gene>
<dbReference type="CDD" id="cd07723">
    <property type="entry name" value="hydroxyacylglutathione_hydrolase_MBL-fold"/>
    <property type="match status" value="1"/>
</dbReference>
<organism evidence="9 10">
    <name type="scientific">Peptoniphilus koenoeneniae</name>
    <dbReference type="NCBI Taxonomy" id="507751"/>
    <lineage>
        <taxon>Bacteria</taxon>
        <taxon>Bacillati</taxon>
        <taxon>Bacillota</taxon>
        <taxon>Tissierellia</taxon>
        <taxon>Tissierellales</taxon>
        <taxon>Peptoniphilaceae</taxon>
        <taxon>Peptoniphilus</taxon>
    </lineage>
</organism>
<keyword evidence="4 7" id="KW-0479">Metal-binding</keyword>
<dbReference type="EC" id="3.1.2.6" evidence="7"/>
<comment type="caution">
    <text evidence="9">The sequence shown here is derived from an EMBL/GenBank/DDBJ whole genome shotgun (WGS) entry which is preliminary data.</text>
</comment>
<dbReference type="InterPro" id="IPR017782">
    <property type="entry name" value="Hydroxyacylglutathione_Hdrlase"/>
</dbReference>
<evidence type="ECO:0000256" key="6">
    <source>
        <dbReference type="ARBA" id="ARBA00022833"/>
    </source>
</evidence>
<dbReference type="InterPro" id="IPR032282">
    <property type="entry name" value="HAGH_C"/>
</dbReference>
<dbReference type="HAMAP" id="MF_01374">
    <property type="entry name" value="Glyoxalase_2"/>
    <property type="match status" value="1"/>
</dbReference>
<keyword evidence="10" id="KW-1185">Reference proteome</keyword>
<dbReference type="GO" id="GO:0004416">
    <property type="term" value="F:hydroxyacylglutathione hydrolase activity"/>
    <property type="evidence" value="ECO:0007669"/>
    <property type="project" value="UniProtKB-EC"/>
</dbReference>
<feature type="binding site" evidence="7">
    <location>
        <position position="106"/>
    </location>
    <ligand>
        <name>Zn(2+)</name>
        <dbReference type="ChEBI" id="CHEBI:29105"/>
        <label>1</label>
    </ligand>
</feature>
<keyword evidence="6 7" id="KW-0862">Zinc</keyword>
<comment type="subunit">
    <text evidence="7">Monomer.</text>
</comment>
<evidence type="ECO:0000256" key="5">
    <source>
        <dbReference type="ARBA" id="ARBA00022801"/>
    </source>
</evidence>
<comment type="similarity">
    <text evidence="3 7">Belongs to the metallo-beta-lactamase superfamily. Glyoxalase II family.</text>
</comment>
<dbReference type="SMART" id="SM00849">
    <property type="entry name" value="Lactamase_B"/>
    <property type="match status" value="1"/>
</dbReference>
<feature type="binding site" evidence="7">
    <location>
        <position position="55"/>
    </location>
    <ligand>
        <name>Zn(2+)</name>
        <dbReference type="ChEBI" id="CHEBI:29105"/>
        <label>2</label>
    </ligand>
</feature>
<evidence type="ECO:0000313" key="9">
    <source>
        <dbReference type="EMBL" id="MDQ0275042.1"/>
    </source>
</evidence>
<feature type="binding site" evidence="7">
    <location>
        <position position="161"/>
    </location>
    <ligand>
        <name>Zn(2+)</name>
        <dbReference type="ChEBI" id="CHEBI:29105"/>
        <label>2</label>
    </ligand>
</feature>
<feature type="binding site" evidence="7">
    <location>
        <position position="123"/>
    </location>
    <ligand>
        <name>Zn(2+)</name>
        <dbReference type="ChEBI" id="CHEBI:29105"/>
        <label>2</label>
    </ligand>
</feature>
<evidence type="ECO:0000259" key="8">
    <source>
        <dbReference type="SMART" id="SM00849"/>
    </source>
</evidence>
<protein>
    <recommendedName>
        <fullName evidence="7">Hydroxyacylglutathione hydrolase</fullName>
        <ecNumber evidence="7">3.1.2.6</ecNumber>
    </recommendedName>
    <alternativeName>
        <fullName evidence="7">Glyoxalase II</fullName>
        <shortName evidence="7">Glx II</shortName>
    </alternativeName>
</protein>
<dbReference type="SUPFAM" id="SSF56281">
    <property type="entry name" value="Metallo-hydrolase/oxidoreductase"/>
    <property type="match status" value="1"/>
</dbReference>
<feature type="binding site" evidence="7">
    <location>
        <position position="50"/>
    </location>
    <ligand>
        <name>Zn(2+)</name>
        <dbReference type="ChEBI" id="CHEBI:29105"/>
        <label>1</label>
    </ligand>
</feature>
<accession>A0ABU0AUU8</accession>
<keyword evidence="5 7" id="KW-0378">Hydrolase</keyword>
<comment type="cofactor">
    <cofactor evidence="7">
        <name>Zn(2+)</name>
        <dbReference type="ChEBI" id="CHEBI:29105"/>
    </cofactor>
    <text evidence="7">Binds 2 Zn(2+) ions per subunit.</text>
</comment>
<reference evidence="9 10" key="1">
    <citation type="submission" date="2023-07" db="EMBL/GenBank/DDBJ databases">
        <title>Genomic Encyclopedia of Type Strains, Phase IV (KMG-IV): sequencing the most valuable type-strain genomes for metagenomic binning, comparative biology and taxonomic classification.</title>
        <authorList>
            <person name="Goeker M."/>
        </authorList>
    </citation>
    <scope>NUCLEOTIDE SEQUENCE [LARGE SCALE GENOMIC DNA]</scope>
    <source>
        <strain evidence="9 10">DSM 22616</strain>
    </source>
</reference>
<evidence type="ECO:0000256" key="4">
    <source>
        <dbReference type="ARBA" id="ARBA00022723"/>
    </source>
</evidence>
<dbReference type="Proteomes" id="UP001236559">
    <property type="component" value="Unassembled WGS sequence"/>
</dbReference>
<evidence type="ECO:0000313" key="10">
    <source>
        <dbReference type="Proteomes" id="UP001236559"/>
    </source>
</evidence>
<evidence type="ECO:0000256" key="7">
    <source>
        <dbReference type="HAMAP-Rule" id="MF_01374"/>
    </source>
</evidence>
<evidence type="ECO:0000256" key="2">
    <source>
        <dbReference type="ARBA" id="ARBA00004963"/>
    </source>
</evidence>
<comment type="function">
    <text evidence="7">Thiolesterase that catalyzes the hydrolysis of S-D-lactoyl-glutathione to form glutathione and D-lactic acid.</text>
</comment>
<proteinExistence type="inferred from homology"/>
<dbReference type="InterPro" id="IPR036866">
    <property type="entry name" value="RibonucZ/Hydroxyglut_hydro"/>
</dbReference>
<feature type="binding site" evidence="7">
    <location>
        <position position="54"/>
    </location>
    <ligand>
        <name>Zn(2+)</name>
        <dbReference type="ChEBI" id="CHEBI:29105"/>
        <label>2</label>
    </ligand>
</feature>
<dbReference type="PANTHER" id="PTHR43705">
    <property type="entry name" value="HYDROXYACYLGLUTATHIONE HYDROLASE"/>
    <property type="match status" value="1"/>
</dbReference>
<feature type="binding site" evidence="7">
    <location>
        <position position="52"/>
    </location>
    <ligand>
        <name>Zn(2+)</name>
        <dbReference type="ChEBI" id="CHEBI:29105"/>
        <label>1</label>
    </ligand>
</feature>
<comment type="pathway">
    <text evidence="2 7">Secondary metabolite metabolism; methylglyoxal degradation; (R)-lactate from methylglyoxal: step 2/2.</text>
</comment>
<evidence type="ECO:0000256" key="3">
    <source>
        <dbReference type="ARBA" id="ARBA00006759"/>
    </source>
</evidence>
<feature type="binding site" evidence="7">
    <location>
        <position position="123"/>
    </location>
    <ligand>
        <name>Zn(2+)</name>
        <dbReference type="ChEBI" id="CHEBI:29105"/>
        <label>1</label>
    </ligand>
</feature>